<dbReference type="Pfam" id="PF07690">
    <property type="entry name" value="MFS_1"/>
    <property type="match status" value="1"/>
</dbReference>
<accession>A0A2T4UK72</accession>
<evidence type="ECO:0000256" key="4">
    <source>
        <dbReference type="ARBA" id="ARBA00023136"/>
    </source>
</evidence>
<evidence type="ECO:0000313" key="7">
    <source>
        <dbReference type="EMBL" id="PTL59643.1"/>
    </source>
</evidence>
<sequence length="389" mass="40175">MSRRLVLLLAVVCGAAVANLYYAQPLLDTIAGKLDVSTGLAGVVVTATQLGYAAGLVLIVPLGDLLERRALIVRLLLACALALALTAAAPSFAVLAAALGAVGVTAVVAQVLVPMAATLAPPEESGRVVGTVMSGLLIGILAARTVSGVLSHAFGWRSVYAAAAVLMLVLALVLWRALPRQRIAAQVEGGYRGLLRSIPGLVREEPLLRRRMLYGAAGMATFSVLWTSLTFLLTDAPYDYGDATVGLFGLFGLAGALSAQAAGRFADRGRLREATGGFWACVLLGWALLAFGRSSLAAVIAGIVVLDLGVQGQHISNQAAIFTLRPEARSRLNTAYMAHNFLWGAVGSAGAAAAYALAGWGAVVALGAAFAVVAFLAWVREDAAHDPQH</sequence>
<dbReference type="InterPro" id="IPR011701">
    <property type="entry name" value="MFS"/>
</dbReference>
<name>A0A2T4UK72_9ACTN</name>
<dbReference type="PROSITE" id="PS50850">
    <property type="entry name" value="MFS"/>
    <property type="match status" value="1"/>
</dbReference>
<feature type="transmembrane region" description="Helical" evidence="5">
    <location>
        <begin position="95"/>
        <end position="116"/>
    </location>
</feature>
<dbReference type="PANTHER" id="PTHR42910">
    <property type="entry name" value="TRANSPORTER SCO4007-RELATED"/>
    <property type="match status" value="1"/>
</dbReference>
<evidence type="ECO:0000259" key="6">
    <source>
        <dbReference type="PROSITE" id="PS50850"/>
    </source>
</evidence>
<dbReference type="GO" id="GO:0022857">
    <property type="term" value="F:transmembrane transporter activity"/>
    <property type="evidence" value="ECO:0007669"/>
    <property type="project" value="InterPro"/>
</dbReference>
<keyword evidence="2 5" id="KW-0812">Transmembrane</keyword>
<proteinExistence type="predicted"/>
<dbReference type="SUPFAM" id="SSF103473">
    <property type="entry name" value="MFS general substrate transporter"/>
    <property type="match status" value="1"/>
</dbReference>
<keyword evidence="8" id="KW-1185">Reference proteome</keyword>
<feature type="domain" description="Major facilitator superfamily (MFS) profile" evidence="6">
    <location>
        <begin position="1"/>
        <end position="385"/>
    </location>
</feature>
<feature type="transmembrane region" description="Helical" evidence="5">
    <location>
        <begin position="213"/>
        <end position="233"/>
    </location>
</feature>
<comment type="caution">
    <text evidence="7">The sequence shown here is derived from an EMBL/GenBank/DDBJ whole genome shotgun (WGS) entry which is preliminary data.</text>
</comment>
<feature type="transmembrane region" description="Helical" evidence="5">
    <location>
        <begin position="245"/>
        <end position="266"/>
    </location>
</feature>
<dbReference type="InterPro" id="IPR036259">
    <property type="entry name" value="MFS_trans_sf"/>
</dbReference>
<reference evidence="7 8" key="1">
    <citation type="submission" date="2018-03" db="EMBL/GenBank/DDBJ databases">
        <title>Aquarubrobacter algicola gen. nov., sp. nov., a novel actinobacterium isolated from shallow eutrophic lake during the end of cyanobacterial harmful algal blooms.</title>
        <authorList>
            <person name="Chun S.J."/>
        </authorList>
    </citation>
    <scope>NUCLEOTIDE SEQUENCE [LARGE SCALE GENOMIC DNA]</scope>
    <source>
        <strain evidence="7 8">Seoho-28</strain>
    </source>
</reference>
<protein>
    <submittedName>
        <fullName evidence="7">MFS transporter</fullName>
    </submittedName>
</protein>
<dbReference type="EMBL" id="PYYB01000001">
    <property type="protein sequence ID" value="PTL59643.1"/>
    <property type="molecule type" value="Genomic_DNA"/>
</dbReference>
<evidence type="ECO:0000256" key="1">
    <source>
        <dbReference type="ARBA" id="ARBA00004651"/>
    </source>
</evidence>
<feature type="transmembrane region" description="Helical" evidence="5">
    <location>
        <begin position="128"/>
        <end position="147"/>
    </location>
</feature>
<organism evidence="7 8">
    <name type="scientific">Paraconexibacter algicola</name>
    <dbReference type="NCBI Taxonomy" id="2133960"/>
    <lineage>
        <taxon>Bacteria</taxon>
        <taxon>Bacillati</taxon>
        <taxon>Actinomycetota</taxon>
        <taxon>Thermoleophilia</taxon>
        <taxon>Solirubrobacterales</taxon>
        <taxon>Paraconexibacteraceae</taxon>
        <taxon>Paraconexibacter</taxon>
    </lineage>
</organism>
<feature type="transmembrane region" description="Helical" evidence="5">
    <location>
        <begin position="278"/>
        <end position="306"/>
    </location>
</feature>
<comment type="subcellular location">
    <subcellularLocation>
        <location evidence="1">Cell membrane</location>
        <topology evidence="1">Multi-pass membrane protein</topology>
    </subcellularLocation>
</comment>
<gene>
    <name evidence="7" type="ORF">C7Y72_08265</name>
</gene>
<feature type="transmembrane region" description="Helical" evidence="5">
    <location>
        <begin position="352"/>
        <end position="379"/>
    </location>
</feature>
<evidence type="ECO:0000313" key="8">
    <source>
        <dbReference type="Proteomes" id="UP000240739"/>
    </source>
</evidence>
<dbReference type="RefSeq" id="WP_107568286.1">
    <property type="nucleotide sequence ID" value="NZ_PYYB01000001.1"/>
</dbReference>
<feature type="transmembrane region" description="Helical" evidence="5">
    <location>
        <begin position="36"/>
        <end position="59"/>
    </location>
</feature>
<dbReference type="CDD" id="cd17324">
    <property type="entry name" value="MFS_NepI_like"/>
    <property type="match status" value="1"/>
</dbReference>
<keyword evidence="3 5" id="KW-1133">Transmembrane helix</keyword>
<dbReference type="Proteomes" id="UP000240739">
    <property type="component" value="Unassembled WGS sequence"/>
</dbReference>
<feature type="transmembrane region" description="Helical" evidence="5">
    <location>
        <begin position="159"/>
        <end position="178"/>
    </location>
</feature>
<feature type="transmembrane region" description="Helical" evidence="5">
    <location>
        <begin position="71"/>
        <end position="89"/>
    </location>
</feature>
<dbReference type="InterPro" id="IPR020846">
    <property type="entry name" value="MFS_dom"/>
</dbReference>
<evidence type="ECO:0000256" key="2">
    <source>
        <dbReference type="ARBA" id="ARBA00022692"/>
    </source>
</evidence>
<dbReference type="Gene3D" id="1.20.1250.20">
    <property type="entry name" value="MFS general substrate transporter like domains"/>
    <property type="match status" value="1"/>
</dbReference>
<dbReference type="GO" id="GO:0005886">
    <property type="term" value="C:plasma membrane"/>
    <property type="evidence" value="ECO:0007669"/>
    <property type="project" value="UniProtKB-SubCell"/>
</dbReference>
<dbReference type="OrthoDB" id="9815356at2"/>
<dbReference type="PANTHER" id="PTHR42910:SF1">
    <property type="entry name" value="MAJOR FACILITATOR SUPERFAMILY (MFS) PROFILE DOMAIN-CONTAINING PROTEIN"/>
    <property type="match status" value="1"/>
</dbReference>
<evidence type="ECO:0000256" key="5">
    <source>
        <dbReference type="SAM" id="Phobius"/>
    </source>
</evidence>
<evidence type="ECO:0000256" key="3">
    <source>
        <dbReference type="ARBA" id="ARBA00022989"/>
    </source>
</evidence>
<dbReference type="AlphaFoldDB" id="A0A2T4UK72"/>
<keyword evidence="4 5" id="KW-0472">Membrane</keyword>